<evidence type="ECO:0000313" key="4">
    <source>
        <dbReference type="EMBL" id="CAB4156971.1"/>
    </source>
</evidence>
<feature type="compositionally biased region" description="Basic and acidic residues" evidence="1">
    <location>
        <begin position="477"/>
        <end position="486"/>
    </location>
</feature>
<protein>
    <submittedName>
        <fullName evidence="4">Uncharacterized protein</fullName>
    </submittedName>
</protein>
<dbReference type="EMBL" id="LR796369">
    <property type="protein sequence ID" value="CAB4139926.1"/>
    <property type="molecule type" value="Genomic_DNA"/>
</dbReference>
<evidence type="ECO:0000313" key="3">
    <source>
        <dbReference type="EMBL" id="CAB4140318.1"/>
    </source>
</evidence>
<proteinExistence type="predicted"/>
<dbReference type="EMBL" id="LR796373">
    <property type="protein sequence ID" value="CAB4140318.1"/>
    <property type="molecule type" value="Genomic_DNA"/>
</dbReference>
<evidence type="ECO:0000256" key="1">
    <source>
        <dbReference type="SAM" id="MobiDB-lite"/>
    </source>
</evidence>
<sequence>MAESQIAGLFMTPEMYRQQQMQADRQRAAEYAQLAPEQRAAMGFFSAGQGIGRAAGTLLGAQDPQLQRITEQQQMLQGLDVADPDSLMQAARQASQAGNVPLAMQLAQQANQAVQARDVSMQRQLQLNALKEAAEERERARTRQTQAVQLGSRALEQSQTMYGAPAPVIRDDEGNLMPGAGVTSRYNITPEIAAQLSMTPEGRSVLEALLAGQKATRPEVVTLKRGERQFNRDPVSGALTPIALPGQPDAASIGNPIAALLEGGAVPASIQPLARQYATRWASMDPEEQDKNLATLTTKINSANEADQRRRDRLQGQAGVNAAREVTAELARVRIAQLNAEGKRLPPALQKSEDADMELIDSLAARVDALNSPIQALTPDPKTKLPPLQLGPVLNARYQLENATGRSTPQSDAYAALQRAVQEAINLKTDAAKGVQTDRDVLRFANELTAAFGGNDTNVTLAALKNFQKSTQTAEANARRRVDARRTAQGLEPIFGRQSGAPSGRGANALGTPGNPIKLD</sequence>
<dbReference type="EMBL" id="LR796646">
    <property type="protein sequence ID" value="CAB4156971.1"/>
    <property type="molecule type" value="Genomic_DNA"/>
</dbReference>
<accession>A0A6J5NHH7</accession>
<reference evidence="4" key="1">
    <citation type="submission" date="2020-04" db="EMBL/GenBank/DDBJ databases">
        <authorList>
            <person name="Chiriac C."/>
            <person name="Salcher M."/>
            <person name="Ghai R."/>
            <person name="Kavagutti S V."/>
        </authorList>
    </citation>
    <scope>NUCLEOTIDE SEQUENCE</scope>
</reference>
<feature type="region of interest" description="Disordered" evidence="1">
    <location>
        <begin position="472"/>
        <end position="520"/>
    </location>
</feature>
<organism evidence="4">
    <name type="scientific">uncultured Caudovirales phage</name>
    <dbReference type="NCBI Taxonomy" id="2100421"/>
    <lineage>
        <taxon>Viruses</taxon>
        <taxon>Duplodnaviria</taxon>
        <taxon>Heunggongvirae</taxon>
        <taxon>Uroviricota</taxon>
        <taxon>Caudoviricetes</taxon>
        <taxon>Peduoviridae</taxon>
        <taxon>Maltschvirus</taxon>
        <taxon>Maltschvirus maltsch</taxon>
    </lineage>
</organism>
<gene>
    <name evidence="2" type="ORF">UFOVP356_20</name>
    <name evidence="3" type="ORF">UFOVP408_15</name>
    <name evidence="4" type="ORF">UFOVP676_58</name>
</gene>
<evidence type="ECO:0000313" key="2">
    <source>
        <dbReference type="EMBL" id="CAB4139926.1"/>
    </source>
</evidence>
<name>A0A6J5NHH7_9CAUD</name>